<dbReference type="AlphaFoldDB" id="A0A562SKS1"/>
<reference evidence="1 2" key="1">
    <citation type="submission" date="2019-07" db="EMBL/GenBank/DDBJ databases">
        <title>Genomic Encyclopedia of Archaeal and Bacterial Type Strains, Phase II (KMG-II): from individual species to whole genera.</title>
        <authorList>
            <person name="Goeker M."/>
        </authorList>
    </citation>
    <scope>NUCLEOTIDE SEQUENCE [LARGE SCALE GENOMIC DNA]</scope>
    <source>
        <strain evidence="1 2">ATCC BAA-252</strain>
    </source>
</reference>
<comment type="caution">
    <text evidence="1">The sequence shown here is derived from an EMBL/GenBank/DDBJ whole genome shotgun (WGS) entry which is preliminary data.</text>
</comment>
<protein>
    <recommendedName>
        <fullName evidence="3">GIY-YIG domain-containing protein</fullName>
    </recommendedName>
</protein>
<keyword evidence="2" id="KW-1185">Reference proteome</keyword>
<dbReference type="RefSeq" id="WP_145346549.1">
    <property type="nucleotide sequence ID" value="NZ_SMLY01000072.1"/>
</dbReference>
<dbReference type="EMBL" id="VLLF01000010">
    <property type="protein sequence ID" value="TWI81911.1"/>
    <property type="molecule type" value="Genomic_DNA"/>
</dbReference>
<dbReference type="Proteomes" id="UP000320593">
    <property type="component" value="Unassembled WGS sequence"/>
</dbReference>
<evidence type="ECO:0000313" key="2">
    <source>
        <dbReference type="Proteomes" id="UP000320593"/>
    </source>
</evidence>
<sequence length="299" mass="33628">MAPFTIRIFVPDGDPESIRVIDKMNWTGRAVVFPRGELPAACTREELNTNGVYILVGRDTADGDDFGDLPRLYIGQTDDLKQRLFQHDKERDFWDWGLVFVSTNNGLNRGHITWLEHALIGRAESLKQCTLDNSTMPNEPPLTEFDRADMQVFLGEMLQILPLVGLNALEQPKKVEPPRITNNTEPDTVIVPAKDDGFRRVFLGENQWHAIRISGGMLKKIKYIAAYQTRPVSAITHWAEVDHIVPHGDTGKYRLMFKGPAKSFDQPIPFADAPSGAMQGPRYTKFEKLKAAKSVGDVV</sequence>
<dbReference type="OrthoDB" id="2656488at2"/>
<accession>A0A562SKS1</accession>
<name>A0A562SKS1_9HYPH</name>
<evidence type="ECO:0008006" key="3">
    <source>
        <dbReference type="Google" id="ProtNLM"/>
    </source>
</evidence>
<organism evidence="1 2">
    <name type="scientific">Roseibium hamelinense</name>
    <dbReference type="NCBI Taxonomy" id="150831"/>
    <lineage>
        <taxon>Bacteria</taxon>
        <taxon>Pseudomonadati</taxon>
        <taxon>Pseudomonadota</taxon>
        <taxon>Alphaproteobacteria</taxon>
        <taxon>Hyphomicrobiales</taxon>
        <taxon>Stappiaceae</taxon>
        <taxon>Roseibium</taxon>
    </lineage>
</organism>
<evidence type="ECO:0000313" key="1">
    <source>
        <dbReference type="EMBL" id="TWI81911.1"/>
    </source>
</evidence>
<proteinExistence type="predicted"/>
<gene>
    <name evidence="1" type="ORF">JM93_03873</name>
</gene>
<dbReference type="CDD" id="cd10447">
    <property type="entry name" value="GIY-YIG_unchar_2"/>
    <property type="match status" value="1"/>
</dbReference>